<accession>A0A1S3CWN7</accession>
<dbReference type="AlphaFoldDB" id="A0A1S3CWN7"/>
<proteinExistence type="inferred from homology"/>
<keyword evidence="4 6" id="KW-0863">Zinc-finger</keyword>
<dbReference type="InterPro" id="IPR001841">
    <property type="entry name" value="Znf_RING"/>
</dbReference>
<evidence type="ECO:0000259" key="7">
    <source>
        <dbReference type="PROSITE" id="PS50089"/>
    </source>
</evidence>
<dbReference type="KEGG" id="dci:103506717"/>
<dbReference type="PANTHER" id="PTHR10044">
    <property type="entry name" value="INHIBITOR OF APOPTOSIS"/>
    <property type="match status" value="1"/>
</dbReference>
<dbReference type="GO" id="GO:0043066">
    <property type="term" value="P:negative regulation of apoptotic process"/>
    <property type="evidence" value="ECO:0007669"/>
    <property type="project" value="TreeGrafter"/>
</dbReference>
<dbReference type="PROSITE" id="PS01282">
    <property type="entry name" value="BIR_REPEAT_1"/>
    <property type="match status" value="1"/>
</dbReference>
<dbReference type="FunFam" id="1.10.1170.10:FF:000003">
    <property type="entry name" value="E3 ubiquitin-protein ligase XIAP"/>
    <property type="match status" value="1"/>
</dbReference>
<dbReference type="SUPFAM" id="SSF57924">
    <property type="entry name" value="Inhibitor of apoptosis (IAP) repeat"/>
    <property type="match status" value="2"/>
</dbReference>
<dbReference type="InterPro" id="IPR013083">
    <property type="entry name" value="Znf_RING/FYVE/PHD"/>
</dbReference>
<sequence>MPPLRNNIVTHLPPTNMNDNRSTSTLLDKCSRKQNMTLECDRLDSFKNSWPLTYLSAKQMAAAGFYFLGKKENGRFSDDVKCIFCGIELGKWVQGDDPLKDHEKWSPNCWFLRRLKKGNTESAGYDTCGSLIIEPPKSKSEVSQSCSQPNQVVSSLEKLGIHKNSPPAFPNYATYESRLRSFDSWPISLRLKPVTLTEAGFFYTGKADQTLCFRCGGGLKHWEETDDPWTEHARWFSSCPYVKLVKGQEFINQVIGHKEVANDPITLQDLKTVISAHSEVKPAPSVTETQPSSSSACCTTVAETSTAVKPTACSQDDKRPEPNSDGRLCKICYQREMGVVFLPCGHIVACVICASTLSTCAVCRQRFTATVRAFLS</sequence>
<evidence type="ECO:0000256" key="6">
    <source>
        <dbReference type="PROSITE-ProRule" id="PRU00175"/>
    </source>
</evidence>
<protein>
    <submittedName>
        <fullName evidence="9">Inhibitor of apoptosis isoform X2</fullName>
    </submittedName>
</protein>
<dbReference type="Pfam" id="PF13920">
    <property type="entry name" value="zf-C3HC4_3"/>
    <property type="match status" value="1"/>
</dbReference>
<dbReference type="Gene3D" id="1.10.1170.10">
    <property type="entry name" value="Inhibitor Of Apoptosis Protein (2mihbC-IAP-1), Chain A"/>
    <property type="match status" value="2"/>
</dbReference>
<dbReference type="Proteomes" id="UP000079169">
    <property type="component" value="Unplaced"/>
</dbReference>
<evidence type="ECO:0000256" key="5">
    <source>
        <dbReference type="ARBA" id="ARBA00022833"/>
    </source>
</evidence>
<dbReference type="GO" id="GO:0006915">
    <property type="term" value="P:apoptotic process"/>
    <property type="evidence" value="ECO:0007669"/>
    <property type="project" value="UniProtKB-KW"/>
</dbReference>
<organism evidence="8 9">
    <name type="scientific">Diaphorina citri</name>
    <name type="common">Asian citrus psyllid</name>
    <dbReference type="NCBI Taxonomy" id="121845"/>
    <lineage>
        <taxon>Eukaryota</taxon>
        <taxon>Metazoa</taxon>
        <taxon>Ecdysozoa</taxon>
        <taxon>Arthropoda</taxon>
        <taxon>Hexapoda</taxon>
        <taxon>Insecta</taxon>
        <taxon>Pterygota</taxon>
        <taxon>Neoptera</taxon>
        <taxon>Paraneoptera</taxon>
        <taxon>Hemiptera</taxon>
        <taxon>Sternorrhyncha</taxon>
        <taxon>Psylloidea</taxon>
        <taxon>Psyllidae</taxon>
        <taxon>Diaphorininae</taxon>
        <taxon>Diaphorina</taxon>
    </lineage>
</organism>
<dbReference type="GO" id="GO:0090263">
    <property type="term" value="P:positive regulation of canonical Wnt signaling pathway"/>
    <property type="evidence" value="ECO:0007669"/>
    <property type="project" value="TreeGrafter"/>
</dbReference>
<dbReference type="RefSeq" id="XP_008469338.1">
    <property type="nucleotide sequence ID" value="XM_008471116.3"/>
</dbReference>
<reference evidence="9" key="1">
    <citation type="submission" date="2025-08" db="UniProtKB">
        <authorList>
            <consortium name="RefSeq"/>
        </authorList>
    </citation>
    <scope>IDENTIFICATION</scope>
</reference>
<keyword evidence="8" id="KW-1185">Reference proteome</keyword>
<dbReference type="GO" id="GO:0051726">
    <property type="term" value="P:regulation of cell cycle"/>
    <property type="evidence" value="ECO:0007669"/>
    <property type="project" value="TreeGrafter"/>
</dbReference>
<dbReference type="Pfam" id="PF00653">
    <property type="entry name" value="BIR"/>
    <property type="match status" value="2"/>
</dbReference>
<dbReference type="PROSITE" id="PS50089">
    <property type="entry name" value="ZF_RING_2"/>
    <property type="match status" value="1"/>
</dbReference>
<evidence type="ECO:0000256" key="2">
    <source>
        <dbReference type="ARBA" id="ARBA00022703"/>
    </source>
</evidence>
<dbReference type="GO" id="GO:0031398">
    <property type="term" value="P:positive regulation of protein ubiquitination"/>
    <property type="evidence" value="ECO:0007669"/>
    <property type="project" value="TreeGrafter"/>
</dbReference>
<comment type="similarity">
    <text evidence="1">Belongs to the IAP family.</text>
</comment>
<dbReference type="GO" id="GO:0005737">
    <property type="term" value="C:cytoplasm"/>
    <property type="evidence" value="ECO:0007669"/>
    <property type="project" value="TreeGrafter"/>
</dbReference>
<name>A0A1S3CWN7_DIACI</name>
<gene>
    <name evidence="9" type="primary">LOC103506717</name>
</gene>
<evidence type="ECO:0000256" key="1">
    <source>
        <dbReference type="ARBA" id="ARBA00006672"/>
    </source>
</evidence>
<evidence type="ECO:0000256" key="4">
    <source>
        <dbReference type="ARBA" id="ARBA00022771"/>
    </source>
</evidence>
<dbReference type="CDD" id="cd00022">
    <property type="entry name" value="BIR"/>
    <property type="match status" value="2"/>
</dbReference>
<evidence type="ECO:0000256" key="3">
    <source>
        <dbReference type="ARBA" id="ARBA00022723"/>
    </source>
</evidence>
<dbReference type="PANTHER" id="PTHR10044:SF174">
    <property type="entry name" value="DEATH-ASSOCIATED INHIBITOR OF APOPTOSIS 1"/>
    <property type="match status" value="1"/>
</dbReference>
<dbReference type="GO" id="GO:0008270">
    <property type="term" value="F:zinc ion binding"/>
    <property type="evidence" value="ECO:0007669"/>
    <property type="project" value="UniProtKB-KW"/>
</dbReference>
<keyword evidence="5" id="KW-0862">Zinc</keyword>
<evidence type="ECO:0000313" key="9">
    <source>
        <dbReference type="RefSeq" id="XP_008469338.1"/>
    </source>
</evidence>
<keyword evidence="2" id="KW-0053">Apoptosis</keyword>
<dbReference type="Gene3D" id="3.30.40.10">
    <property type="entry name" value="Zinc/RING finger domain, C3HC4 (zinc finger)"/>
    <property type="match status" value="1"/>
</dbReference>
<dbReference type="SMART" id="SM00184">
    <property type="entry name" value="RING"/>
    <property type="match status" value="1"/>
</dbReference>
<dbReference type="PROSITE" id="PS50143">
    <property type="entry name" value="BIR_REPEAT_2"/>
    <property type="match status" value="2"/>
</dbReference>
<dbReference type="GO" id="GO:0061630">
    <property type="term" value="F:ubiquitin protein ligase activity"/>
    <property type="evidence" value="ECO:0007669"/>
    <property type="project" value="TreeGrafter"/>
</dbReference>
<dbReference type="InterPro" id="IPR001370">
    <property type="entry name" value="BIR_rpt"/>
</dbReference>
<dbReference type="GO" id="GO:0005634">
    <property type="term" value="C:nucleus"/>
    <property type="evidence" value="ECO:0007669"/>
    <property type="project" value="TreeGrafter"/>
</dbReference>
<keyword evidence="3" id="KW-0479">Metal-binding</keyword>
<dbReference type="SMART" id="SM00238">
    <property type="entry name" value="BIR"/>
    <property type="match status" value="2"/>
</dbReference>
<dbReference type="InterPro" id="IPR050784">
    <property type="entry name" value="IAP"/>
</dbReference>
<feature type="domain" description="RING-type" evidence="7">
    <location>
        <begin position="329"/>
        <end position="364"/>
    </location>
</feature>
<dbReference type="GO" id="GO:0043027">
    <property type="term" value="F:cysteine-type endopeptidase inhibitor activity involved in apoptotic process"/>
    <property type="evidence" value="ECO:0007669"/>
    <property type="project" value="TreeGrafter"/>
</dbReference>
<dbReference type="GeneID" id="103506717"/>
<evidence type="ECO:0000313" key="8">
    <source>
        <dbReference type="Proteomes" id="UP000079169"/>
    </source>
</evidence>
<dbReference type="FunFam" id="1.10.1170.10:FF:000002">
    <property type="entry name" value="Baculoviral IAP repeat containing 7"/>
    <property type="match status" value="1"/>
</dbReference>